<dbReference type="SUPFAM" id="SSF54506">
    <property type="entry name" value="Diaminopimelate epimerase-like"/>
    <property type="match status" value="1"/>
</dbReference>
<dbReference type="PANTHER" id="PTHR33442:SF1">
    <property type="entry name" value="TRANS-3-HYDROXY-L-PROLINE DEHYDRATASE"/>
    <property type="match status" value="1"/>
</dbReference>
<dbReference type="Pfam" id="PF05544">
    <property type="entry name" value="Pro_racemase"/>
    <property type="match status" value="1"/>
</dbReference>
<protein>
    <submittedName>
        <fullName evidence="2">Proline racemase family protein</fullName>
    </submittedName>
</protein>
<evidence type="ECO:0000256" key="1">
    <source>
        <dbReference type="ARBA" id="ARBA00007529"/>
    </source>
</evidence>
<proteinExistence type="inferred from homology"/>
<dbReference type="Gene3D" id="3.10.310.10">
    <property type="entry name" value="Diaminopimelate Epimerase, Chain A, domain 1"/>
    <property type="match status" value="2"/>
</dbReference>
<accession>A0ABT0KPA5</accession>
<comment type="caution">
    <text evidence="2">The sequence shown here is derived from an EMBL/GenBank/DDBJ whole genome shotgun (WGS) entry which is preliminary data.</text>
</comment>
<keyword evidence="3" id="KW-1185">Reference proteome</keyword>
<dbReference type="EMBL" id="JAKIKU010000004">
    <property type="protein sequence ID" value="MCL1045534.1"/>
    <property type="molecule type" value="Genomic_DNA"/>
</dbReference>
<evidence type="ECO:0000313" key="2">
    <source>
        <dbReference type="EMBL" id="MCL1045534.1"/>
    </source>
</evidence>
<sequence>MLMHEPRIHAGMHGALLTFVFTEGADFKVLFMRSEGGVSMCGLGVLALVKVTGEAGAIALEAEPRVIRIDAPAGLITATARRDSQGRIHASFLNVASRVDSLGCSVMVEGFGEVEYDIGFGGAYYAYVDA</sequence>
<dbReference type="InterPro" id="IPR008794">
    <property type="entry name" value="Pro_racemase_fam"/>
</dbReference>
<dbReference type="PANTHER" id="PTHR33442">
    <property type="entry name" value="TRANS-3-HYDROXY-L-PROLINE DEHYDRATASE"/>
    <property type="match status" value="1"/>
</dbReference>
<dbReference type="Proteomes" id="UP001202134">
    <property type="component" value="Unassembled WGS sequence"/>
</dbReference>
<comment type="similarity">
    <text evidence="1">Belongs to the proline racemase family.</text>
</comment>
<name>A0ABT0KPA5_9GAMM</name>
<organism evidence="2 3">
    <name type="scientific">Shewanella electrodiphila</name>
    <dbReference type="NCBI Taxonomy" id="934143"/>
    <lineage>
        <taxon>Bacteria</taxon>
        <taxon>Pseudomonadati</taxon>
        <taxon>Pseudomonadota</taxon>
        <taxon>Gammaproteobacteria</taxon>
        <taxon>Alteromonadales</taxon>
        <taxon>Shewanellaceae</taxon>
        <taxon>Shewanella</taxon>
    </lineage>
</organism>
<evidence type="ECO:0000313" key="3">
    <source>
        <dbReference type="Proteomes" id="UP001202134"/>
    </source>
</evidence>
<dbReference type="RefSeq" id="WP_248955550.1">
    <property type="nucleotide sequence ID" value="NZ_JAKIKU010000004.1"/>
</dbReference>
<gene>
    <name evidence="2" type="ORF">L2737_09370</name>
</gene>
<reference evidence="2 3" key="1">
    <citation type="submission" date="2022-01" db="EMBL/GenBank/DDBJ databases">
        <title>Whole genome-based taxonomy of the Shewanellaceae.</title>
        <authorList>
            <person name="Martin-Rodriguez A.J."/>
        </authorList>
    </citation>
    <scope>NUCLEOTIDE SEQUENCE [LARGE SCALE GENOMIC DNA]</scope>
    <source>
        <strain evidence="2 3">DSM 24955</strain>
    </source>
</reference>